<organism evidence="1 2">
    <name type="scientific">Xylaria curta</name>
    <dbReference type="NCBI Taxonomy" id="42375"/>
    <lineage>
        <taxon>Eukaryota</taxon>
        <taxon>Fungi</taxon>
        <taxon>Dikarya</taxon>
        <taxon>Ascomycota</taxon>
        <taxon>Pezizomycotina</taxon>
        <taxon>Sordariomycetes</taxon>
        <taxon>Xylariomycetidae</taxon>
        <taxon>Xylariales</taxon>
        <taxon>Xylariaceae</taxon>
        <taxon>Xylaria</taxon>
    </lineage>
</organism>
<evidence type="ECO:0000313" key="1">
    <source>
        <dbReference type="EMBL" id="KAJ2995230.1"/>
    </source>
</evidence>
<evidence type="ECO:0000313" key="2">
    <source>
        <dbReference type="Proteomes" id="UP001143856"/>
    </source>
</evidence>
<proteinExistence type="predicted"/>
<accession>A0ACC1PNK5</accession>
<comment type="caution">
    <text evidence="1">The sequence shown here is derived from an EMBL/GenBank/DDBJ whole genome shotgun (WGS) entry which is preliminary data.</text>
</comment>
<gene>
    <name evidence="1" type="ORF">NUW58_g1334</name>
</gene>
<reference evidence="1" key="1">
    <citation type="submission" date="2022-10" db="EMBL/GenBank/DDBJ databases">
        <title>Genome Sequence of Xylaria curta.</title>
        <authorList>
            <person name="Buettner E."/>
        </authorList>
    </citation>
    <scope>NUCLEOTIDE SEQUENCE</scope>
    <source>
        <strain evidence="1">Babe10</strain>
    </source>
</reference>
<keyword evidence="2" id="KW-1185">Reference proteome</keyword>
<dbReference type="Proteomes" id="UP001143856">
    <property type="component" value="Unassembled WGS sequence"/>
</dbReference>
<protein>
    <submittedName>
        <fullName evidence="1">Uncharacterized protein</fullName>
    </submittedName>
</protein>
<sequence>MGSTAPPSRIPGTHIPFQTARDRKGFQGTDAEPDILPVRSRDVAYIKLIFSEGIYIEGKPRSCRPQLPQCLLAGEPVFSLLVLELVLELFLELALELHPGDPIELGEVIPEHHKSDIRRDIVLVASEVVVAMACPHADPSGDTLEAFVFARKMTTLGGGPLGS</sequence>
<dbReference type="EMBL" id="JAPDGR010000142">
    <property type="protein sequence ID" value="KAJ2995230.1"/>
    <property type="molecule type" value="Genomic_DNA"/>
</dbReference>
<name>A0ACC1PNK5_9PEZI</name>